<feature type="compositionally biased region" description="Basic and acidic residues" evidence="1">
    <location>
        <begin position="190"/>
        <end position="208"/>
    </location>
</feature>
<evidence type="ECO:0000313" key="3">
    <source>
        <dbReference type="Proteomes" id="UP000886595"/>
    </source>
</evidence>
<accession>A0A8X7WKJ4</accession>
<dbReference type="Proteomes" id="UP000886595">
    <property type="component" value="Unassembled WGS sequence"/>
</dbReference>
<evidence type="ECO:0000256" key="1">
    <source>
        <dbReference type="SAM" id="MobiDB-lite"/>
    </source>
</evidence>
<comment type="caution">
    <text evidence="2">The sequence shown here is derived from an EMBL/GenBank/DDBJ whole genome shotgun (WGS) entry which is preliminary data.</text>
</comment>
<proteinExistence type="predicted"/>
<sequence length="398" mass="43834">MIRGHDDPEQCVRERLSVILLVPNLPRRDEKREMFFPRSQLAILGTASSREFSNPFLLSRAVNHPYFIGVPGQFFDNARALVELGIRNWPDISELRFVGDWDSKLPCPDRKGKKRSALFTKAEQQEITRALKMRDLPDLSSIIEFRPEGPLPASGLMKVLDGFGLDGTVPSAREDQPAVLPADVAAPASVDKERKRSRDSGLGDRSGELETIAGDLPDAPRVKKKKKSKKKRSAEEKAVSVAEDIPQPRDEADDSLPPERGLDTISRQGAGVMPQETLTTGQEGVPSVIPSKKKRKKKTKVNPEVEALVLKEVDRADGRLGTSVPRASLPDDDLVFRASYLDAVRQRQAANDCVDALVVKYDAELKASYVNLGKAQEEAGRGMERVVVLEASLGNAEV</sequence>
<dbReference type="EMBL" id="JAAMPC010000001">
    <property type="protein sequence ID" value="KAG2329773.1"/>
    <property type="molecule type" value="Genomic_DNA"/>
</dbReference>
<protein>
    <submittedName>
        <fullName evidence="2">Uncharacterized protein</fullName>
    </submittedName>
</protein>
<gene>
    <name evidence="2" type="ORF">Bca52824_000953</name>
</gene>
<feature type="compositionally biased region" description="Basic residues" evidence="1">
    <location>
        <begin position="222"/>
        <end position="232"/>
    </location>
</feature>
<reference evidence="2 3" key="1">
    <citation type="submission" date="2020-02" db="EMBL/GenBank/DDBJ databases">
        <authorList>
            <person name="Ma Q."/>
            <person name="Huang Y."/>
            <person name="Song X."/>
            <person name="Pei D."/>
        </authorList>
    </citation>
    <scope>NUCLEOTIDE SEQUENCE [LARGE SCALE GENOMIC DNA]</scope>
    <source>
        <strain evidence="2">Sxm20200214</strain>
        <tissue evidence="2">Leaf</tissue>
    </source>
</reference>
<feature type="compositionally biased region" description="Low complexity" evidence="1">
    <location>
        <begin position="177"/>
        <end position="189"/>
    </location>
</feature>
<feature type="region of interest" description="Disordered" evidence="1">
    <location>
        <begin position="168"/>
        <end position="301"/>
    </location>
</feature>
<dbReference type="AlphaFoldDB" id="A0A8X7WKJ4"/>
<organism evidence="2 3">
    <name type="scientific">Brassica carinata</name>
    <name type="common">Ethiopian mustard</name>
    <name type="synonym">Abyssinian cabbage</name>
    <dbReference type="NCBI Taxonomy" id="52824"/>
    <lineage>
        <taxon>Eukaryota</taxon>
        <taxon>Viridiplantae</taxon>
        <taxon>Streptophyta</taxon>
        <taxon>Embryophyta</taxon>
        <taxon>Tracheophyta</taxon>
        <taxon>Spermatophyta</taxon>
        <taxon>Magnoliopsida</taxon>
        <taxon>eudicotyledons</taxon>
        <taxon>Gunneridae</taxon>
        <taxon>Pentapetalae</taxon>
        <taxon>rosids</taxon>
        <taxon>malvids</taxon>
        <taxon>Brassicales</taxon>
        <taxon>Brassicaceae</taxon>
        <taxon>Brassiceae</taxon>
        <taxon>Brassica</taxon>
    </lineage>
</organism>
<evidence type="ECO:0000313" key="2">
    <source>
        <dbReference type="EMBL" id="KAG2329773.1"/>
    </source>
</evidence>
<name>A0A8X7WKJ4_BRACI</name>
<keyword evidence="3" id="KW-1185">Reference proteome</keyword>
<feature type="compositionally biased region" description="Basic residues" evidence="1">
    <location>
        <begin position="291"/>
        <end position="300"/>
    </location>
</feature>